<protein>
    <recommendedName>
        <fullName evidence="1">Enoyl reductase (ER) domain-containing protein</fullName>
    </recommendedName>
</protein>
<feature type="domain" description="Enoyl reductase (ER)" evidence="1">
    <location>
        <begin position="29"/>
        <end position="337"/>
    </location>
</feature>
<dbReference type="PANTHER" id="PTHR44013">
    <property type="entry name" value="ZINC-TYPE ALCOHOL DEHYDROGENASE-LIKE PROTEIN C16A3.02C"/>
    <property type="match status" value="1"/>
</dbReference>
<organism evidence="2">
    <name type="scientific">Rhodosorus marinus</name>
    <dbReference type="NCBI Taxonomy" id="101924"/>
    <lineage>
        <taxon>Eukaryota</taxon>
        <taxon>Rhodophyta</taxon>
        <taxon>Stylonematophyceae</taxon>
        <taxon>Stylonematales</taxon>
        <taxon>Stylonemataceae</taxon>
        <taxon>Rhodosorus</taxon>
    </lineage>
</organism>
<proteinExistence type="predicted"/>
<dbReference type="SMART" id="SM00829">
    <property type="entry name" value="PKS_ER"/>
    <property type="match status" value="1"/>
</dbReference>
<dbReference type="CDD" id="cd08267">
    <property type="entry name" value="MDR1"/>
    <property type="match status" value="1"/>
</dbReference>
<dbReference type="SUPFAM" id="SSF51735">
    <property type="entry name" value="NAD(P)-binding Rossmann-fold domains"/>
    <property type="match status" value="1"/>
</dbReference>
<dbReference type="InterPro" id="IPR020843">
    <property type="entry name" value="ER"/>
</dbReference>
<dbReference type="Gene3D" id="3.90.180.10">
    <property type="entry name" value="Medium-chain alcohol dehydrogenases, catalytic domain"/>
    <property type="match status" value="1"/>
</dbReference>
<evidence type="ECO:0000259" key="1">
    <source>
        <dbReference type="SMART" id="SM00829"/>
    </source>
</evidence>
<name>A0A7S0BKV7_9RHOD</name>
<gene>
    <name evidence="2" type="ORF">RMAR0315_LOCUS6701</name>
</gene>
<dbReference type="GO" id="GO:0016491">
    <property type="term" value="F:oxidoreductase activity"/>
    <property type="evidence" value="ECO:0007669"/>
    <property type="project" value="InterPro"/>
</dbReference>
<reference evidence="2" key="1">
    <citation type="submission" date="2021-01" db="EMBL/GenBank/DDBJ databases">
        <authorList>
            <person name="Corre E."/>
            <person name="Pelletier E."/>
            <person name="Niang G."/>
            <person name="Scheremetjew M."/>
            <person name="Finn R."/>
            <person name="Kale V."/>
            <person name="Holt S."/>
            <person name="Cochrane G."/>
            <person name="Meng A."/>
            <person name="Brown T."/>
            <person name="Cohen L."/>
        </authorList>
    </citation>
    <scope>NUCLEOTIDE SEQUENCE</scope>
    <source>
        <strain evidence="2">UTEX LB 2760</strain>
    </source>
</reference>
<dbReference type="Pfam" id="PF08240">
    <property type="entry name" value="ADH_N"/>
    <property type="match status" value="1"/>
</dbReference>
<dbReference type="InterPro" id="IPR052733">
    <property type="entry name" value="Chloroplast_QOR"/>
</dbReference>
<evidence type="ECO:0000313" key="2">
    <source>
        <dbReference type="EMBL" id="CAD8396714.1"/>
    </source>
</evidence>
<dbReference type="EMBL" id="HBEK01012169">
    <property type="protein sequence ID" value="CAD8396714.1"/>
    <property type="molecule type" value="Transcribed_RNA"/>
</dbReference>
<dbReference type="AlphaFoldDB" id="A0A7S0BKV7"/>
<dbReference type="SUPFAM" id="SSF50129">
    <property type="entry name" value="GroES-like"/>
    <property type="match status" value="1"/>
</dbReference>
<dbReference type="InterPro" id="IPR036291">
    <property type="entry name" value="NAD(P)-bd_dom_sf"/>
</dbReference>
<dbReference type="Gene3D" id="3.40.50.720">
    <property type="entry name" value="NAD(P)-binding Rossmann-like Domain"/>
    <property type="match status" value="1"/>
</dbReference>
<dbReference type="InterPro" id="IPR011032">
    <property type="entry name" value="GroES-like_sf"/>
</dbReference>
<dbReference type="Pfam" id="PF13602">
    <property type="entry name" value="ADH_zinc_N_2"/>
    <property type="match status" value="1"/>
</dbReference>
<accession>A0A7S0BKV7</accession>
<sequence>MMSAGLRRSFTSLGEMAQKMQAYHYYKYGGPEEMILKEVDMPIPADKEVLVKVEAASFNAMDWRIMRGDPWLVRLAMGLRKPAKPQLGSDLAGIVVAVGKKVTQFKVDDHVFGTARFGAFAEYACTPEDRLIIKPRSVSFEDAAALPIACGTAIQAAVHYANIQPGQKVLIIGSCGGVGSFCTQLAKSLGAHVTAICRTGNVDMAKSLGADEVLDYTKEDVCKSGNLFDSVLDTGLFRSMFNYKAVMNPEGSTYLLIGGSGDKFVPALVQAPLASIFSKRKFSIVNFELDQNQLQKCLELVESGKVKPAICRRYKFDEIPTAMAYAEKGHMQGKVIVSM</sequence>
<dbReference type="PANTHER" id="PTHR44013:SF1">
    <property type="entry name" value="ZINC-TYPE ALCOHOL DEHYDROGENASE-LIKE PROTEIN C16A3.02C"/>
    <property type="match status" value="1"/>
</dbReference>
<dbReference type="InterPro" id="IPR013154">
    <property type="entry name" value="ADH-like_N"/>
</dbReference>